<feature type="signal peptide" evidence="2">
    <location>
        <begin position="1"/>
        <end position="20"/>
    </location>
</feature>
<feature type="domain" description="SLH" evidence="3">
    <location>
        <begin position="34"/>
        <end position="97"/>
    </location>
</feature>
<dbReference type="PATRIC" id="fig|1396.428.peg.3526"/>
<accession>A0A0G8EBQ2</accession>
<dbReference type="PANTHER" id="PTHR43308:SF1">
    <property type="entry name" value="OUTER MEMBRANE PROTEIN ALPHA"/>
    <property type="match status" value="1"/>
</dbReference>
<proteinExistence type="predicted"/>
<reference evidence="4 5" key="1">
    <citation type="submission" date="2015-04" db="EMBL/GenBank/DDBJ databases">
        <title>Draft Genome Sequences of Eight Spore-Forming Food Isolates of Bacillus cereus Genome sequencing.</title>
        <authorList>
            <person name="Krawcyk A.O."/>
            <person name="de Jong A."/>
            <person name="Eijlander R.T."/>
            <person name="Berendsen E.M."/>
            <person name="Holsappel S."/>
            <person name="Wells-Bennik M."/>
            <person name="Kuipers O.P."/>
        </authorList>
    </citation>
    <scope>NUCLEOTIDE SEQUENCE [LARGE SCALE GENOMIC DNA]</scope>
    <source>
        <strain evidence="4 5">B4077</strain>
    </source>
</reference>
<evidence type="ECO:0000256" key="2">
    <source>
        <dbReference type="SAM" id="SignalP"/>
    </source>
</evidence>
<dbReference type="Proteomes" id="UP000035214">
    <property type="component" value="Unassembled WGS sequence"/>
</dbReference>
<dbReference type="InterPro" id="IPR051465">
    <property type="entry name" value="Cell_Envelope_Struct_Comp"/>
</dbReference>
<dbReference type="Pfam" id="PF00395">
    <property type="entry name" value="SLH"/>
    <property type="match status" value="3"/>
</dbReference>
<evidence type="ECO:0000256" key="1">
    <source>
        <dbReference type="ARBA" id="ARBA00022729"/>
    </source>
</evidence>
<dbReference type="RefSeq" id="WP_000727110.1">
    <property type="nucleotide sequence ID" value="NZ_LCYI01000065.1"/>
</dbReference>
<dbReference type="PROSITE" id="PS51272">
    <property type="entry name" value="SLH"/>
    <property type="match status" value="3"/>
</dbReference>
<dbReference type="AlphaFoldDB" id="A0A0G8EBQ2"/>
<keyword evidence="1 2" id="KW-0732">Signal</keyword>
<evidence type="ECO:0000313" key="5">
    <source>
        <dbReference type="Proteomes" id="UP000035214"/>
    </source>
</evidence>
<feature type="chain" id="PRO_5038642200" description="SLH domain-containing protein" evidence="2">
    <location>
        <begin position="21"/>
        <end position="218"/>
    </location>
</feature>
<sequence>MKKKILGVMMIATMVGGIFTGTNVAPVKAEEYPEMIVFDDVPYGFWAYDAILDLAYNKIIVGYGNGKYGVGDLTTREQVAGVIYKTLEMKDEGAIANPYKDISGSSTDFQKEILALTKRGVFKGDANGNFRPKAPITRAEMAVALQKAYTFEAKQKHTFKDVPKGHWAEAAISALQSNQVVTGTGKGMYDLNRPVPREQYAQFINNAIINYHLKEDWK</sequence>
<dbReference type="InterPro" id="IPR001119">
    <property type="entry name" value="SLH_dom"/>
</dbReference>
<evidence type="ECO:0000259" key="3">
    <source>
        <dbReference type="PROSITE" id="PS51272"/>
    </source>
</evidence>
<feature type="domain" description="SLH" evidence="3">
    <location>
        <begin position="98"/>
        <end position="154"/>
    </location>
</feature>
<dbReference type="PANTHER" id="PTHR43308">
    <property type="entry name" value="OUTER MEMBRANE PROTEIN ALPHA-RELATED"/>
    <property type="match status" value="1"/>
</dbReference>
<protein>
    <recommendedName>
        <fullName evidence="3">SLH domain-containing protein</fullName>
    </recommendedName>
</protein>
<comment type="caution">
    <text evidence="4">The sequence shown here is derived from an EMBL/GenBank/DDBJ whole genome shotgun (WGS) entry which is preliminary data.</text>
</comment>
<evidence type="ECO:0000313" key="4">
    <source>
        <dbReference type="EMBL" id="KLA21621.1"/>
    </source>
</evidence>
<name>A0A0G8EBQ2_BACCE</name>
<organism evidence="4 5">
    <name type="scientific">Bacillus cereus</name>
    <dbReference type="NCBI Taxonomy" id="1396"/>
    <lineage>
        <taxon>Bacteria</taxon>
        <taxon>Bacillati</taxon>
        <taxon>Bacillota</taxon>
        <taxon>Bacilli</taxon>
        <taxon>Bacillales</taxon>
        <taxon>Bacillaceae</taxon>
        <taxon>Bacillus</taxon>
        <taxon>Bacillus cereus group</taxon>
    </lineage>
</organism>
<feature type="domain" description="SLH" evidence="3">
    <location>
        <begin position="155"/>
        <end position="218"/>
    </location>
</feature>
<gene>
    <name evidence="4" type="ORF">B4077_1115</name>
</gene>
<dbReference type="EMBL" id="LCYI01000065">
    <property type="protein sequence ID" value="KLA21621.1"/>
    <property type="molecule type" value="Genomic_DNA"/>
</dbReference>